<sequence length="773" mass="90586">MQRYLGEPNLKEYIVFTKVHKDPKYKKIFKSSYKLKEVLENGDLEYITYKSQTFIRISSLKKFEDTYNHIRERFVTIKEAMQMLQIDYHLKFYRIAEEEEITTKSHICMHGLLYSRADIKRLLDEKEEIIDKYYTRKDLESLYPEIDTVIYFNDILITIKRSFLRLIFNIPGGLGGLYKKSLAEEKAASYYFKRDLEAIDYHEPTEAFHRRLQLELPSLSNNSTYTKQKWLDYCLTKINTSQANVSSIQHLISNLVKCTKYVMELTDSKELYTMSSNQVNLVFFNHQVPKRQQELLYMFVKEFHDLLLAKNVKCYKLGRIIQPKRNIGTKEKTIYPYEQYRKLFNYANNRVLHKIKAIEDAKKKINKVIRPTQYASSWLYVLVHLNNAWRHSDVVNFPRIEFKDTCIKSLTWIEENEISIDDAKNIVYQVMRKDLTVSKTGATANFFCSDDLTISLATAAAICEFITRECAPFSESIIDFGVKHNKFTAYAHKNFFGEFETDFRFESLKMNRSILSYLYVLLEQQGKGAAALEIVQRLRAHYNYSSTEIYIVIPRDQLDFLTQQLFARQNFGYIVDLLAEILYSDNLDNLEQRTNDIITIKKKLGSVYNIEATAGFLNAIQAERKMVVDLLLSKGQDETLDFLFKINAGLLPSKQDNVQCILSESDCIKPQQRECHNCSFSVPNFYSLSALTLSIQSTLEQFNVSFHNTNLPAEKTRLVNLLYKKMDLLVDSCKKFGESEVFKFFEGEKEGYFKLLENLGELSEEVEEYLTYK</sequence>
<reference evidence="1" key="1">
    <citation type="submission" date="2022-10" db="EMBL/GenBank/DDBJ databases">
        <title>Mechanism of multi-heavy metal repair in Cytobacillus Firmus M7.</title>
        <authorList>
            <person name="Li X."/>
            <person name="Yu C."/>
        </authorList>
    </citation>
    <scope>NUCLEOTIDE SEQUENCE</scope>
    <source>
        <strain evidence="1">M7</strain>
        <plasmid evidence="1">p1</plasmid>
    </source>
</reference>
<proteinExistence type="predicted"/>
<protein>
    <submittedName>
        <fullName evidence="1">Uncharacterized protein</fullName>
    </submittedName>
</protein>
<dbReference type="Proteomes" id="UP001163104">
    <property type="component" value="Plasmid p1"/>
</dbReference>
<geneLocation type="plasmid" evidence="1 2">
    <name>p1</name>
</geneLocation>
<name>A0AA46P6A9_CYTFI</name>
<keyword evidence="1" id="KW-0614">Plasmid</keyword>
<evidence type="ECO:0000313" key="2">
    <source>
        <dbReference type="Proteomes" id="UP001163104"/>
    </source>
</evidence>
<evidence type="ECO:0000313" key="1">
    <source>
        <dbReference type="EMBL" id="UYG98126.1"/>
    </source>
</evidence>
<dbReference type="AlphaFoldDB" id="A0AA46P6A9"/>
<dbReference type="EMBL" id="CP107028">
    <property type="protein sequence ID" value="UYG98126.1"/>
    <property type="molecule type" value="Genomic_DNA"/>
</dbReference>
<accession>A0AA46P6A9</accession>
<dbReference type="RefSeq" id="WP_263600215.1">
    <property type="nucleotide sequence ID" value="NZ_CP107028.1"/>
</dbReference>
<gene>
    <name evidence="1" type="ORF">OD459_26970</name>
</gene>
<organism evidence="1 2">
    <name type="scientific">Cytobacillus firmus</name>
    <name type="common">Bacillus firmus</name>
    <dbReference type="NCBI Taxonomy" id="1399"/>
    <lineage>
        <taxon>Bacteria</taxon>
        <taxon>Bacillati</taxon>
        <taxon>Bacillota</taxon>
        <taxon>Bacilli</taxon>
        <taxon>Bacillales</taxon>
        <taxon>Bacillaceae</taxon>
        <taxon>Cytobacillus</taxon>
    </lineage>
</organism>